<dbReference type="InterPro" id="IPR001307">
    <property type="entry name" value="Thiosulphate_STrfase_CS"/>
</dbReference>
<keyword evidence="8" id="KW-0670">Pyruvate</keyword>
<keyword evidence="3 6" id="KW-0808">Transferase</keyword>
<gene>
    <name evidence="8" type="ORF">DW352_04290</name>
</gene>
<evidence type="ECO:0000313" key="9">
    <source>
        <dbReference type="Proteomes" id="UP000254889"/>
    </source>
</evidence>
<evidence type="ECO:0000259" key="7">
    <source>
        <dbReference type="PROSITE" id="PS50206"/>
    </source>
</evidence>
<accession>A0A345ZSA7</accession>
<proteinExistence type="predicted"/>
<evidence type="ECO:0000256" key="5">
    <source>
        <dbReference type="ARBA" id="ARBA00051793"/>
    </source>
</evidence>
<dbReference type="GO" id="GO:0016784">
    <property type="term" value="F:3-mercaptopyruvate sulfurtransferase activity"/>
    <property type="evidence" value="ECO:0007669"/>
    <property type="project" value="UniProtKB-EC"/>
</dbReference>
<dbReference type="InterPro" id="IPR001763">
    <property type="entry name" value="Rhodanese-like_dom"/>
</dbReference>
<feature type="domain" description="Rhodanese" evidence="7">
    <location>
        <begin position="22"/>
        <end position="139"/>
    </location>
</feature>
<dbReference type="RefSeq" id="WP_115688840.1">
    <property type="nucleotide sequence ID" value="NZ_CP031417.1"/>
</dbReference>
<dbReference type="Gene3D" id="3.40.250.10">
    <property type="entry name" value="Rhodanese-like domain"/>
    <property type="match status" value="2"/>
</dbReference>
<dbReference type="GO" id="GO:0005737">
    <property type="term" value="C:cytoplasm"/>
    <property type="evidence" value="ECO:0007669"/>
    <property type="project" value="UniProtKB-SubCell"/>
</dbReference>
<feature type="domain" description="Rhodanese" evidence="7">
    <location>
        <begin position="169"/>
        <end position="282"/>
    </location>
</feature>
<comment type="catalytic activity">
    <reaction evidence="5">
        <text>2-oxo-3-sulfanylpropanoate + [thioredoxin]-dithiol = [thioredoxin]-disulfide + hydrogen sulfide + pyruvate + H(+)</text>
        <dbReference type="Rhea" id="RHEA:21740"/>
        <dbReference type="Rhea" id="RHEA-COMP:10698"/>
        <dbReference type="Rhea" id="RHEA-COMP:10700"/>
        <dbReference type="ChEBI" id="CHEBI:15361"/>
        <dbReference type="ChEBI" id="CHEBI:15378"/>
        <dbReference type="ChEBI" id="CHEBI:29919"/>
        <dbReference type="ChEBI" id="CHEBI:29950"/>
        <dbReference type="ChEBI" id="CHEBI:50058"/>
        <dbReference type="ChEBI" id="CHEBI:57678"/>
        <dbReference type="EC" id="2.8.1.2"/>
    </reaction>
    <physiologicalReaction direction="left-to-right" evidence="5">
        <dbReference type="Rhea" id="RHEA:21741"/>
    </physiologicalReaction>
</comment>
<keyword evidence="4" id="KW-0677">Repeat</keyword>
<dbReference type="Pfam" id="PF00581">
    <property type="entry name" value="Rhodanese"/>
    <property type="match status" value="2"/>
</dbReference>
<evidence type="ECO:0000256" key="2">
    <source>
        <dbReference type="ARBA" id="ARBA00022490"/>
    </source>
</evidence>
<dbReference type="GO" id="GO:0004792">
    <property type="term" value="F:thiosulfate-cyanide sulfurtransferase activity"/>
    <property type="evidence" value="ECO:0007669"/>
    <property type="project" value="InterPro"/>
</dbReference>
<dbReference type="SMART" id="SM00450">
    <property type="entry name" value="RHOD"/>
    <property type="match status" value="2"/>
</dbReference>
<dbReference type="CDD" id="cd01448">
    <property type="entry name" value="TST_Repeat_1"/>
    <property type="match status" value="1"/>
</dbReference>
<evidence type="ECO:0000256" key="3">
    <source>
        <dbReference type="ARBA" id="ARBA00022679"/>
    </source>
</evidence>
<evidence type="ECO:0000256" key="6">
    <source>
        <dbReference type="RuleBase" id="RU000507"/>
    </source>
</evidence>
<dbReference type="EMBL" id="CP031417">
    <property type="protein sequence ID" value="AXK79804.1"/>
    <property type="molecule type" value="Genomic_DNA"/>
</dbReference>
<dbReference type="AlphaFoldDB" id="A0A345ZSA7"/>
<organism evidence="8 9">
    <name type="scientific">Pseudolabrys taiwanensis</name>
    <dbReference type="NCBI Taxonomy" id="331696"/>
    <lineage>
        <taxon>Bacteria</taxon>
        <taxon>Pseudomonadati</taxon>
        <taxon>Pseudomonadota</taxon>
        <taxon>Alphaproteobacteria</taxon>
        <taxon>Hyphomicrobiales</taxon>
        <taxon>Xanthobacteraceae</taxon>
        <taxon>Pseudolabrys</taxon>
    </lineage>
</organism>
<dbReference type="KEGG" id="ptaw:DW352_04290"/>
<name>A0A345ZSA7_9HYPH</name>
<dbReference type="InterPro" id="IPR045078">
    <property type="entry name" value="TST/MPST-like"/>
</dbReference>
<dbReference type="PROSITE" id="PS00380">
    <property type="entry name" value="RHODANESE_1"/>
    <property type="match status" value="1"/>
</dbReference>
<dbReference type="FunFam" id="3.40.250.10:FF:000001">
    <property type="entry name" value="Sulfurtransferase"/>
    <property type="match status" value="1"/>
</dbReference>
<comment type="subcellular location">
    <subcellularLocation>
        <location evidence="1">Cytoplasm</location>
    </subcellularLocation>
</comment>
<dbReference type="OrthoDB" id="9781034at2"/>
<protein>
    <recommendedName>
        <fullName evidence="6">Sulfurtransferase</fullName>
    </recommendedName>
</protein>
<evidence type="ECO:0000256" key="4">
    <source>
        <dbReference type="ARBA" id="ARBA00022737"/>
    </source>
</evidence>
<evidence type="ECO:0000256" key="1">
    <source>
        <dbReference type="ARBA" id="ARBA00004496"/>
    </source>
</evidence>
<keyword evidence="9" id="KW-1185">Reference proteome</keyword>
<evidence type="ECO:0000313" key="8">
    <source>
        <dbReference type="EMBL" id="AXK79804.1"/>
    </source>
</evidence>
<keyword evidence="2" id="KW-0963">Cytoplasm</keyword>
<dbReference type="PANTHER" id="PTHR11364">
    <property type="entry name" value="THIOSULFATE SULFERTANSFERASE"/>
    <property type="match status" value="1"/>
</dbReference>
<dbReference type="FunFam" id="3.40.250.10:FF:000015">
    <property type="entry name" value="Sulfurtransferase"/>
    <property type="match status" value="1"/>
</dbReference>
<dbReference type="PROSITE" id="PS00683">
    <property type="entry name" value="RHODANESE_2"/>
    <property type="match status" value="1"/>
</dbReference>
<dbReference type="NCBIfam" id="NF008557">
    <property type="entry name" value="PRK11493.1"/>
    <property type="match status" value="1"/>
</dbReference>
<dbReference type="CDD" id="cd01449">
    <property type="entry name" value="TST_Repeat_2"/>
    <property type="match status" value="1"/>
</dbReference>
<dbReference type="InterPro" id="IPR036873">
    <property type="entry name" value="Rhodanese-like_dom_sf"/>
</dbReference>
<dbReference type="SUPFAM" id="SSF52821">
    <property type="entry name" value="Rhodanese/Cell cycle control phosphatase"/>
    <property type="match status" value="2"/>
</dbReference>
<dbReference type="Proteomes" id="UP000254889">
    <property type="component" value="Chromosome"/>
</dbReference>
<dbReference type="PROSITE" id="PS50206">
    <property type="entry name" value="RHODANESE_3"/>
    <property type="match status" value="2"/>
</dbReference>
<sequence>MTNTKPASQWLRSPEWLAAELGKDNLVVVDGSFYLPTQNRNAKAEYLAKHIPGAVFFDIDAVADHSTDLPHMLPGPTEFAKAVGALGIGEQDTIVVYDGLGLFSAPRVWWTFRIFGAKNVFILDGGLPAWIAEGRPTEAGEVKRPARPFNAEMETSAVAMQADVQMALNDGSVQVVDARSAGRFAGRDPEPRPGLRGGHMPGALNVPSSELVENGRLIAPDRIAQVFAKAGVDADKPVITTCGSGVSAVILALGLDALGKKPARIYDGSWSEWGARPDLPVERD</sequence>
<dbReference type="PANTHER" id="PTHR11364:SF27">
    <property type="entry name" value="SULFURTRANSFERASE"/>
    <property type="match status" value="1"/>
</dbReference>
<reference evidence="8 9" key="1">
    <citation type="submission" date="2018-07" db="EMBL/GenBank/DDBJ databases">
        <authorList>
            <person name="Quirk P.G."/>
            <person name="Krulwich T.A."/>
        </authorList>
    </citation>
    <scope>NUCLEOTIDE SEQUENCE [LARGE SCALE GENOMIC DNA]</scope>
    <source>
        <strain evidence="8 9">CC-BB4</strain>
    </source>
</reference>